<keyword evidence="7" id="KW-0458">Lysosome</keyword>
<comment type="similarity">
    <text evidence="2 7">Belongs to the battenin family.</text>
</comment>
<evidence type="ECO:0000256" key="2">
    <source>
        <dbReference type="ARBA" id="ARBA00007467"/>
    </source>
</evidence>
<feature type="transmembrane region" description="Helical" evidence="7">
    <location>
        <begin position="159"/>
        <end position="179"/>
    </location>
</feature>
<dbReference type="OrthoDB" id="5965864at2759"/>
<dbReference type="InterPro" id="IPR018460">
    <property type="entry name" value="Battenin_disease_Cln3_subgr"/>
</dbReference>
<keyword evidence="6 7" id="KW-0472">Membrane</keyword>
<feature type="transmembrane region" description="Helical" evidence="7">
    <location>
        <begin position="360"/>
        <end position="382"/>
    </location>
</feature>
<keyword evidence="5 7" id="KW-1133">Transmembrane helix</keyword>
<evidence type="ECO:0000256" key="1">
    <source>
        <dbReference type="ARBA" id="ARBA00004127"/>
    </source>
</evidence>
<dbReference type="AlphaFoldDB" id="A0A1S3JMQ8"/>
<dbReference type="GO" id="GO:0051453">
    <property type="term" value="P:regulation of intracellular pH"/>
    <property type="evidence" value="ECO:0007669"/>
    <property type="project" value="TreeGrafter"/>
</dbReference>
<dbReference type="RefSeq" id="XP_013411657.1">
    <property type="nucleotide sequence ID" value="XM_013556203.1"/>
</dbReference>
<evidence type="ECO:0000313" key="9">
    <source>
        <dbReference type="RefSeq" id="XP_013411657.1"/>
    </source>
</evidence>
<dbReference type="Proteomes" id="UP000085678">
    <property type="component" value="Unplaced"/>
</dbReference>
<dbReference type="PANTHER" id="PTHR10981:SF0">
    <property type="entry name" value="BATTENIN"/>
    <property type="match status" value="1"/>
</dbReference>
<evidence type="ECO:0000256" key="3">
    <source>
        <dbReference type="ARBA" id="ARBA00022448"/>
    </source>
</evidence>
<feature type="transmembrane region" description="Helical" evidence="7">
    <location>
        <begin position="299"/>
        <end position="319"/>
    </location>
</feature>
<evidence type="ECO:0000256" key="6">
    <source>
        <dbReference type="ARBA" id="ARBA00023136"/>
    </source>
</evidence>
<dbReference type="InterPro" id="IPR036259">
    <property type="entry name" value="MFS_trans_sf"/>
</dbReference>
<reference evidence="9" key="1">
    <citation type="submission" date="2025-08" db="UniProtKB">
        <authorList>
            <consortium name="RefSeq"/>
        </authorList>
    </citation>
    <scope>IDENTIFICATION</scope>
    <source>
        <tissue evidence="9">Gonads</tissue>
    </source>
</reference>
<evidence type="ECO:0000256" key="4">
    <source>
        <dbReference type="ARBA" id="ARBA00022692"/>
    </source>
</evidence>
<dbReference type="GO" id="GO:0005765">
    <property type="term" value="C:lysosomal membrane"/>
    <property type="evidence" value="ECO:0007669"/>
    <property type="project" value="UniProtKB-SubCell"/>
</dbReference>
<comment type="subcellular location">
    <subcellularLocation>
        <location evidence="1">Endomembrane system</location>
        <topology evidence="1">Multi-pass membrane protein</topology>
    </subcellularLocation>
    <subcellularLocation>
        <location evidence="7">Lysosome membrane</location>
        <topology evidence="7">Multi-pass membrane protein</topology>
    </subcellularLocation>
</comment>
<feature type="transmembrane region" description="Helical" evidence="7">
    <location>
        <begin position="325"/>
        <end position="348"/>
    </location>
</feature>
<feature type="transmembrane region" description="Helical" evidence="7">
    <location>
        <begin position="110"/>
        <end position="139"/>
    </location>
</feature>
<dbReference type="PRINTS" id="PR01315">
    <property type="entry name" value="BATTENIN"/>
</dbReference>
<dbReference type="GeneID" id="106174583"/>
<keyword evidence="4 7" id="KW-0812">Transmembrane</keyword>
<dbReference type="PANTHER" id="PTHR10981">
    <property type="entry name" value="BATTENIN"/>
    <property type="match status" value="1"/>
</dbReference>
<gene>
    <name evidence="9" type="primary">LOC106174583</name>
</gene>
<dbReference type="STRING" id="7574.A0A1S3JMQ8"/>
<dbReference type="KEGG" id="lak:106174583"/>
<keyword evidence="8" id="KW-1185">Reference proteome</keyword>
<dbReference type="SUPFAM" id="SSF103473">
    <property type="entry name" value="MFS general substrate transporter"/>
    <property type="match status" value="1"/>
</dbReference>
<feature type="transmembrane region" description="Helical" evidence="7">
    <location>
        <begin position="20"/>
        <end position="40"/>
    </location>
</feature>
<sequence>MDIEEEEPPKSKWDLRRNLAGFWLLGLCDYFPYVVMLSAAKEILRDSDNPDNLQPANVTGLNDTEEMQLKCNSVGTGAVLLADIIPVLFIKTIGAFFLKKVPYYCRVMAVVAFGAASFLTVALSSTIWVSLLGVVFASISEGLGEVTFFQMTAYFDQNVVSAFSSGTGAAGFLGALTYAGLRTAGVSARNCLFFMLVYPAIMGATYFLLLVKPPELSAPCSKYSLKEKIKLVKPLLKYMVPLGLVYFLEYFINQGLYEVLYFNGIWLTTDEQYEWYQMDYQLGVFLSRSSVNLIQINKIWVFPIWQGINLGVLAANAVYQFIPSIWIILTLIFWEGLLGGATFVNTFYRIRTEVREEHREFSMGVVTLADAVGIFIAGAAALPLHTYLCNMYT</sequence>
<keyword evidence="3" id="KW-0813">Transport</keyword>
<organism evidence="8 9">
    <name type="scientific">Lingula anatina</name>
    <name type="common">Brachiopod</name>
    <name type="synonym">Lingula unguis</name>
    <dbReference type="NCBI Taxonomy" id="7574"/>
    <lineage>
        <taxon>Eukaryota</taxon>
        <taxon>Metazoa</taxon>
        <taxon>Spiralia</taxon>
        <taxon>Lophotrochozoa</taxon>
        <taxon>Brachiopoda</taxon>
        <taxon>Linguliformea</taxon>
        <taxon>Lingulata</taxon>
        <taxon>Lingulida</taxon>
        <taxon>Linguloidea</taxon>
        <taxon>Lingulidae</taxon>
        <taxon>Lingula</taxon>
    </lineage>
</organism>
<accession>A0A1S3JMQ8</accession>
<evidence type="ECO:0000256" key="7">
    <source>
        <dbReference type="RuleBase" id="RU361113"/>
    </source>
</evidence>
<dbReference type="InParanoid" id="A0A1S3JMQ8"/>
<dbReference type="InterPro" id="IPR003492">
    <property type="entry name" value="Battenin_disease_Cln3"/>
</dbReference>
<protein>
    <recommendedName>
        <fullName evidence="7">Battenin</fullName>
    </recommendedName>
</protein>
<dbReference type="GO" id="GO:0007040">
    <property type="term" value="P:lysosome organization"/>
    <property type="evidence" value="ECO:0007669"/>
    <property type="project" value="TreeGrafter"/>
</dbReference>
<feature type="transmembrane region" description="Helical" evidence="7">
    <location>
        <begin position="77"/>
        <end position="98"/>
    </location>
</feature>
<dbReference type="Pfam" id="PF02487">
    <property type="entry name" value="CLN3"/>
    <property type="match status" value="2"/>
</dbReference>
<proteinExistence type="inferred from homology"/>
<name>A0A1S3JMQ8_LINAN</name>
<evidence type="ECO:0000313" key="8">
    <source>
        <dbReference type="Proteomes" id="UP000085678"/>
    </source>
</evidence>
<dbReference type="FunCoup" id="A0A1S3JMQ8">
    <property type="interactions" value="164"/>
</dbReference>
<dbReference type="GO" id="GO:0012505">
    <property type="term" value="C:endomembrane system"/>
    <property type="evidence" value="ECO:0007669"/>
    <property type="project" value="UniProtKB-SubCell"/>
</dbReference>
<evidence type="ECO:0000256" key="5">
    <source>
        <dbReference type="ARBA" id="ARBA00022989"/>
    </source>
</evidence>
<feature type="transmembrane region" description="Helical" evidence="7">
    <location>
        <begin position="191"/>
        <end position="211"/>
    </location>
</feature>
<dbReference type="PIRSF" id="PIRSF015974">
    <property type="entry name" value="CLN3_BTN1"/>
    <property type="match status" value="1"/>
</dbReference>